<evidence type="ECO:0000256" key="2">
    <source>
        <dbReference type="SAM" id="Phobius"/>
    </source>
</evidence>
<accession>A0AAW0FN71</accession>
<protein>
    <submittedName>
        <fullName evidence="3">Uncharacterized protein</fullName>
    </submittedName>
</protein>
<keyword evidence="4" id="KW-1185">Reference proteome</keyword>
<dbReference type="AlphaFoldDB" id="A0AAW0FN71"/>
<feature type="compositionally biased region" description="Polar residues" evidence="1">
    <location>
        <begin position="1"/>
        <end position="14"/>
    </location>
</feature>
<gene>
    <name evidence="3" type="ORF">QCA50_016055</name>
</gene>
<name>A0AAW0FN71_9APHY</name>
<evidence type="ECO:0000256" key="1">
    <source>
        <dbReference type="SAM" id="MobiDB-lite"/>
    </source>
</evidence>
<sequence>MNSDHTSVDESNSGAPGLGHPLQYSYMGQGTTSANEKSSPGYKPSDTGSRKASGSSFDSLQSTYERGDLAIALRNAELKAERDRERRFELLERRTGALEAGLKGSERQVLEIGSSVLLAVAMIVCAWVFSITHRG</sequence>
<dbReference type="EMBL" id="JASBNA010000046">
    <property type="protein sequence ID" value="KAK7680747.1"/>
    <property type="molecule type" value="Genomic_DNA"/>
</dbReference>
<keyword evidence="2" id="KW-1133">Transmembrane helix</keyword>
<feature type="transmembrane region" description="Helical" evidence="2">
    <location>
        <begin position="109"/>
        <end position="129"/>
    </location>
</feature>
<feature type="region of interest" description="Disordered" evidence="1">
    <location>
        <begin position="1"/>
        <end position="59"/>
    </location>
</feature>
<reference evidence="3 4" key="1">
    <citation type="submission" date="2022-09" db="EMBL/GenBank/DDBJ databases">
        <authorList>
            <person name="Palmer J.M."/>
        </authorList>
    </citation>
    <scope>NUCLEOTIDE SEQUENCE [LARGE SCALE GENOMIC DNA]</scope>
    <source>
        <strain evidence="3 4">DSM 7382</strain>
    </source>
</reference>
<dbReference type="Proteomes" id="UP001385951">
    <property type="component" value="Unassembled WGS sequence"/>
</dbReference>
<organism evidence="3 4">
    <name type="scientific">Cerrena zonata</name>
    <dbReference type="NCBI Taxonomy" id="2478898"/>
    <lineage>
        <taxon>Eukaryota</taxon>
        <taxon>Fungi</taxon>
        <taxon>Dikarya</taxon>
        <taxon>Basidiomycota</taxon>
        <taxon>Agaricomycotina</taxon>
        <taxon>Agaricomycetes</taxon>
        <taxon>Polyporales</taxon>
        <taxon>Cerrenaceae</taxon>
        <taxon>Cerrena</taxon>
    </lineage>
</organism>
<proteinExistence type="predicted"/>
<feature type="compositionally biased region" description="Polar residues" evidence="1">
    <location>
        <begin position="46"/>
        <end position="59"/>
    </location>
</feature>
<evidence type="ECO:0000313" key="4">
    <source>
        <dbReference type="Proteomes" id="UP001385951"/>
    </source>
</evidence>
<keyword evidence="2" id="KW-0812">Transmembrane</keyword>
<keyword evidence="2" id="KW-0472">Membrane</keyword>
<evidence type="ECO:0000313" key="3">
    <source>
        <dbReference type="EMBL" id="KAK7680747.1"/>
    </source>
</evidence>
<comment type="caution">
    <text evidence="3">The sequence shown here is derived from an EMBL/GenBank/DDBJ whole genome shotgun (WGS) entry which is preliminary data.</text>
</comment>
<feature type="compositionally biased region" description="Polar residues" evidence="1">
    <location>
        <begin position="26"/>
        <end position="38"/>
    </location>
</feature>